<evidence type="ECO:0000256" key="10">
    <source>
        <dbReference type="ARBA" id="ARBA00023053"/>
    </source>
</evidence>
<dbReference type="Proteomes" id="UP000189704">
    <property type="component" value="Unplaced"/>
</dbReference>
<proteinExistence type="inferred from homology"/>
<evidence type="ECO:0000313" key="20">
    <source>
        <dbReference type="RefSeq" id="XP_008066772.1"/>
    </source>
</evidence>
<sequence>MSPSGRLCLLTIVGLILPIRGQTWGKATSISPEEPDSKNIQLMTPAPDAVYPEPQPTPQIPTRPANEATQNQTETPTQQATETDGLLKTDPGIHESGKKVTLSAHPMEGNTMLSERRPQGTDARTKPQPLRPSGSREDNPFFYDEHTLRKRGLLVAAVLFITGILILTSGKCRQLSQLCRNRCSFLPPLKEPTESSV</sequence>
<feature type="transmembrane region" description="Helical" evidence="17">
    <location>
        <begin position="152"/>
        <end position="170"/>
    </location>
</feature>
<evidence type="ECO:0000256" key="4">
    <source>
        <dbReference type="ARBA" id="ARBA00022538"/>
    </source>
</evidence>
<name>A0A1U7UN82_CARSF</name>
<dbReference type="GO" id="GO:0043269">
    <property type="term" value="P:regulation of monoatomic ion transport"/>
    <property type="evidence" value="ECO:0007669"/>
    <property type="project" value="InterPro"/>
</dbReference>
<evidence type="ECO:0000256" key="14">
    <source>
        <dbReference type="ARBA" id="ARBA00023768"/>
    </source>
</evidence>
<keyword evidence="8" id="KW-0630">Potassium</keyword>
<comment type="subcellular location">
    <subcellularLocation>
        <location evidence="14">Basolateral cell membrane</location>
        <topology evidence="14">Single-pass type I membrane protein</topology>
    </subcellularLocation>
</comment>
<dbReference type="GeneID" id="103271115"/>
<comment type="similarity">
    <text evidence="1 17">Belongs to the FXYD family.</text>
</comment>
<dbReference type="InterPro" id="IPR047297">
    <property type="entry name" value="FXYD_motif"/>
</dbReference>
<evidence type="ECO:0000256" key="11">
    <source>
        <dbReference type="ARBA" id="ARBA00023065"/>
    </source>
</evidence>
<keyword evidence="19" id="KW-1185">Reference proteome</keyword>
<keyword evidence="2 17" id="KW-0813">Transport</keyword>
<dbReference type="OrthoDB" id="9451811at2759"/>
<keyword evidence="4" id="KW-0633">Potassium transport</keyword>
<evidence type="ECO:0000256" key="15">
    <source>
        <dbReference type="ARBA" id="ARBA00056439"/>
    </source>
</evidence>
<dbReference type="KEGG" id="csyr:103271115"/>
<evidence type="ECO:0000256" key="6">
    <source>
        <dbReference type="ARBA" id="ARBA00022692"/>
    </source>
</evidence>
<keyword evidence="13" id="KW-0739">Sodium transport</keyword>
<evidence type="ECO:0000256" key="5">
    <source>
        <dbReference type="ARBA" id="ARBA00022607"/>
    </source>
</evidence>
<keyword evidence="10" id="KW-0915">Sodium</keyword>
<evidence type="ECO:0000256" key="17">
    <source>
        <dbReference type="RuleBase" id="RU364131"/>
    </source>
</evidence>
<dbReference type="GO" id="GO:0006813">
    <property type="term" value="P:potassium ion transport"/>
    <property type="evidence" value="ECO:0007669"/>
    <property type="project" value="UniProtKB-KW"/>
</dbReference>
<dbReference type="InterPro" id="IPR000272">
    <property type="entry name" value="Ion-transport_regulator_FXYD"/>
</dbReference>
<keyword evidence="7 17" id="KW-0732">Signal</keyword>
<dbReference type="GO" id="GO:0017080">
    <property type="term" value="F:sodium channel regulator activity"/>
    <property type="evidence" value="ECO:0007669"/>
    <property type="project" value="TreeGrafter"/>
</dbReference>
<evidence type="ECO:0000256" key="18">
    <source>
        <dbReference type="SAM" id="MobiDB-lite"/>
    </source>
</evidence>
<feature type="compositionally biased region" description="Basic and acidic residues" evidence="18">
    <location>
        <begin position="85"/>
        <end position="98"/>
    </location>
</feature>
<keyword evidence="6 17" id="KW-0812">Transmembrane</keyword>
<evidence type="ECO:0000313" key="19">
    <source>
        <dbReference type="Proteomes" id="UP000189704"/>
    </source>
</evidence>
<dbReference type="RefSeq" id="XP_008066772.1">
    <property type="nucleotide sequence ID" value="XM_008068581.1"/>
</dbReference>
<comment type="function">
    <text evidence="15">Associates with and regulates the activity of the sodium/potassium-transporting ATPase (NKA) which catalyzes the hydrolysis of ATP coupled with the exchange of Na(+) and K(+) ions across the plasma membrane. May increase NKA activity by increasing the apparent affinity for Na(+). Involved in down-regulation of E-cadherin which results in reduced cell adhesion. Promotes metastasis.</text>
</comment>
<dbReference type="CDD" id="cd20323">
    <property type="entry name" value="FXYD_FXYD5"/>
    <property type="match status" value="1"/>
</dbReference>
<organism evidence="19 20">
    <name type="scientific">Carlito syrichta</name>
    <name type="common">Philippine tarsier</name>
    <name type="synonym">Tarsius syrichta</name>
    <dbReference type="NCBI Taxonomy" id="1868482"/>
    <lineage>
        <taxon>Eukaryota</taxon>
        <taxon>Metazoa</taxon>
        <taxon>Chordata</taxon>
        <taxon>Craniata</taxon>
        <taxon>Vertebrata</taxon>
        <taxon>Euteleostomi</taxon>
        <taxon>Mammalia</taxon>
        <taxon>Eutheria</taxon>
        <taxon>Euarchontoglires</taxon>
        <taxon>Primates</taxon>
        <taxon>Haplorrhini</taxon>
        <taxon>Tarsiiformes</taxon>
        <taxon>Tarsiidae</taxon>
        <taxon>Carlito</taxon>
    </lineage>
</organism>
<dbReference type="Gene3D" id="1.20.5.780">
    <property type="entry name" value="Single helix bin"/>
    <property type="match status" value="1"/>
</dbReference>
<dbReference type="PROSITE" id="PS01310">
    <property type="entry name" value="FXYD"/>
    <property type="match status" value="1"/>
</dbReference>
<keyword evidence="9 17" id="KW-1133">Transmembrane helix</keyword>
<accession>A0A1U7UN82</accession>
<dbReference type="PANTHER" id="PTHR14132:SF14">
    <property type="entry name" value="FXYD DOMAIN-CONTAINING ION TRANSPORT REGULATOR 5"/>
    <property type="match status" value="1"/>
</dbReference>
<evidence type="ECO:0000256" key="3">
    <source>
        <dbReference type="ARBA" id="ARBA00022475"/>
    </source>
</evidence>
<comment type="subunit">
    <text evidence="16">Regulatory subunit of the sodium/potassium-transporting ATPase which is composed of a catalytic alpha subunit, a non-catalytic beta subunit and an additional regulatory subunit. The regulatory subunit, a member of the FXYD protein family, modulates the enzymatic activity in a tissue- and isoform-specific way by changing affinities of the Na+/K+-ATPase toward Na(+), K(+) or ATP.</text>
</comment>
<reference evidence="20" key="1">
    <citation type="submission" date="2025-08" db="UniProtKB">
        <authorList>
            <consortium name="RefSeq"/>
        </authorList>
    </citation>
    <scope>IDENTIFICATION</scope>
</reference>
<keyword evidence="5" id="KW-0740">Sodium/potassium transport</keyword>
<dbReference type="CTD" id="53827"/>
<feature type="compositionally biased region" description="Basic and acidic residues" evidence="18">
    <location>
        <begin position="114"/>
        <end position="125"/>
    </location>
</feature>
<feature type="signal peptide" evidence="17">
    <location>
        <begin position="1"/>
        <end position="21"/>
    </location>
</feature>
<evidence type="ECO:0000256" key="2">
    <source>
        <dbReference type="ARBA" id="ARBA00022448"/>
    </source>
</evidence>
<keyword evidence="3" id="KW-1003">Cell membrane</keyword>
<dbReference type="PANTHER" id="PTHR14132">
    <property type="entry name" value="SODIUM/POTASSIUM-TRANSPORTING ATPASE SUBUNIT GAMMA"/>
    <property type="match status" value="1"/>
</dbReference>
<feature type="region of interest" description="Disordered" evidence="18">
    <location>
        <begin position="27"/>
        <end position="141"/>
    </location>
</feature>
<keyword evidence="11 17" id="KW-0406">Ion transport</keyword>
<evidence type="ECO:0000256" key="12">
    <source>
        <dbReference type="ARBA" id="ARBA00023136"/>
    </source>
</evidence>
<keyword evidence="12 17" id="KW-0472">Membrane</keyword>
<feature type="chain" id="PRO_5011330687" description="FXYD domain-containing ion transport regulator" evidence="17">
    <location>
        <begin position="22"/>
        <end position="197"/>
    </location>
</feature>
<evidence type="ECO:0000256" key="9">
    <source>
        <dbReference type="ARBA" id="ARBA00022989"/>
    </source>
</evidence>
<evidence type="ECO:0000256" key="13">
    <source>
        <dbReference type="ARBA" id="ARBA00023201"/>
    </source>
</evidence>
<evidence type="ECO:0000256" key="1">
    <source>
        <dbReference type="ARBA" id="ARBA00005948"/>
    </source>
</evidence>
<evidence type="ECO:0000256" key="16">
    <source>
        <dbReference type="ARBA" id="ARBA00064017"/>
    </source>
</evidence>
<dbReference type="GO" id="GO:0006814">
    <property type="term" value="P:sodium ion transport"/>
    <property type="evidence" value="ECO:0007669"/>
    <property type="project" value="UniProtKB-KW"/>
</dbReference>
<evidence type="ECO:0000256" key="8">
    <source>
        <dbReference type="ARBA" id="ARBA00022958"/>
    </source>
</evidence>
<evidence type="ECO:0000256" key="7">
    <source>
        <dbReference type="ARBA" id="ARBA00022729"/>
    </source>
</evidence>
<gene>
    <name evidence="20" type="primary">FXYD5</name>
</gene>
<feature type="compositionally biased region" description="Low complexity" evidence="18">
    <location>
        <begin position="66"/>
        <end position="83"/>
    </location>
</feature>
<dbReference type="Pfam" id="PF02038">
    <property type="entry name" value="ATP1G1_PLM_MAT8"/>
    <property type="match status" value="1"/>
</dbReference>
<dbReference type="AlphaFoldDB" id="A0A1U7UN82"/>
<protein>
    <recommendedName>
        <fullName evidence="17">FXYD domain-containing ion transport regulator</fullName>
    </recommendedName>
</protein>
<dbReference type="GO" id="GO:0016323">
    <property type="term" value="C:basolateral plasma membrane"/>
    <property type="evidence" value="ECO:0007669"/>
    <property type="project" value="UniProtKB-SubCell"/>
</dbReference>
<dbReference type="FunFam" id="1.20.5.780:FF:000005">
    <property type="entry name" value="FXYD domain-containing ion transport regulator"/>
    <property type="match status" value="1"/>
</dbReference>